<comment type="caution">
    <text evidence="4">The sequence shown here is derived from an EMBL/GenBank/DDBJ whole genome shotgun (WGS) entry which is preliminary data.</text>
</comment>
<dbReference type="InterPro" id="IPR015797">
    <property type="entry name" value="NUDIX_hydrolase-like_dom_sf"/>
</dbReference>
<gene>
    <name evidence="4" type="ORF">A2714_05055</name>
</gene>
<protein>
    <recommendedName>
        <fullName evidence="3">Nudix hydrolase domain-containing protein</fullName>
    </recommendedName>
</protein>
<reference evidence="4 5" key="1">
    <citation type="journal article" date="2016" name="Nat. Commun.">
        <title>Thousands of microbial genomes shed light on interconnected biogeochemical processes in an aquifer system.</title>
        <authorList>
            <person name="Anantharaman K."/>
            <person name="Brown C.T."/>
            <person name="Hug L.A."/>
            <person name="Sharon I."/>
            <person name="Castelle C.J."/>
            <person name="Probst A.J."/>
            <person name="Thomas B.C."/>
            <person name="Singh A."/>
            <person name="Wilkins M.J."/>
            <person name="Karaoz U."/>
            <person name="Brodie E.L."/>
            <person name="Williams K.H."/>
            <person name="Hubbard S.S."/>
            <person name="Banfield J.F."/>
        </authorList>
    </citation>
    <scope>NUCLEOTIDE SEQUENCE [LARGE SCALE GENOMIC DNA]</scope>
</reference>
<dbReference type="InterPro" id="IPR020084">
    <property type="entry name" value="NUDIX_hydrolase_CS"/>
</dbReference>
<dbReference type="Proteomes" id="UP000178419">
    <property type="component" value="Unassembled WGS sequence"/>
</dbReference>
<dbReference type="SUPFAM" id="SSF55811">
    <property type="entry name" value="Nudix"/>
    <property type="match status" value="1"/>
</dbReference>
<evidence type="ECO:0000256" key="2">
    <source>
        <dbReference type="ARBA" id="ARBA00022801"/>
    </source>
</evidence>
<feature type="domain" description="Nudix hydrolase" evidence="3">
    <location>
        <begin position="4"/>
        <end position="136"/>
    </location>
</feature>
<sequence>MGKDNRINIRVRLVIIHDRKVLVQYRQKGDFYHYIGGHLEYGETIETACKRETKEECGDKAEFDFQKVLYIRDFIKPDENEHSLELFILGSINRTEKLDGLKDPEHPDGSVWLTWLDIDNLPDNILPKTLSPKLLRDFNNRFPKVGEYIGEIE</sequence>
<dbReference type="Pfam" id="PF00293">
    <property type="entry name" value="NUDIX"/>
    <property type="match status" value="1"/>
</dbReference>
<comment type="cofactor">
    <cofactor evidence="1">
        <name>Mg(2+)</name>
        <dbReference type="ChEBI" id="CHEBI:18420"/>
    </cofactor>
</comment>
<dbReference type="AlphaFoldDB" id="A0A1F7Y2M9"/>
<keyword evidence="2" id="KW-0378">Hydrolase</keyword>
<evidence type="ECO:0000313" key="5">
    <source>
        <dbReference type="Proteomes" id="UP000178419"/>
    </source>
</evidence>
<evidence type="ECO:0000259" key="3">
    <source>
        <dbReference type="PROSITE" id="PS51462"/>
    </source>
</evidence>
<dbReference type="InterPro" id="IPR000086">
    <property type="entry name" value="NUDIX_hydrolase_dom"/>
</dbReference>
<dbReference type="PANTHER" id="PTHR43046">
    <property type="entry name" value="GDP-MANNOSE MANNOSYL HYDROLASE"/>
    <property type="match status" value="1"/>
</dbReference>
<dbReference type="GO" id="GO:0016787">
    <property type="term" value="F:hydrolase activity"/>
    <property type="evidence" value="ECO:0007669"/>
    <property type="project" value="UniProtKB-KW"/>
</dbReference>
<accession>A0A1F7Y2M9</accession>
<dbReference type="PANTHER" id="PTHR43046:SF16">
    <property type="entry name" value="ADP-RIBOSE PYROPHOSPHATASE YJHB-RELATED"/>
    <property type="match status" value="1"/>
</dbReference>
<evidence type="ECO:0000313" key="4">
    <source>
        <dbReference type="EMBL" id="OGM21573.1"/>
    </source>
</evidence>
<dbReference type="PROSITE" id="PS00893">
    <property type="entry name" value="NUDIX_BOX"/>
    <property type="match status" value="1"/>
</dbReference>
<evidence type="ECO:0000256" key="1">
    <source>
        <dbReference type="ARBA" id="ARBA00001946"/>
    </source>
</evidence>
<proteinExistence type="predicted"/>
<name>A0A1F7Y2M9_9BACT</name>
<organism evidence="4 5">
    <name type="scientific">Candidatus Woesebacteria bacterium RIFCSPHIGHO2_01_FULL_38_9</name>
    <dbReference type="NCBI Taxonomy" id="1802492"/>
    <lineage>
        <taxon>Bacteria</taxon>
        <taxon>Candidatus Woeseibacteriota</taxon>
    </lineage>
</organism>
<dbReference type="EMBL" id="MGGE01000013">
    <property type="protein sequence ID" value="OGM21573.1"/>
    <property type="molecule type" value="Genomic_DNA"/>
</dbReference>
<dbReference type="Gene3D" id="3.90.79.10">
    <property type="entry name" value="Nucleoside Triphosphate Pyrophosphohydrolase"/>
    <property type="match status" value="1"/>
</dbReference>
<dbReference type="PROSITE" id="PS51462">
    <property type="entry name" value="NUDIX"/>
    <property type="match status" value="1"/>
</dbReference>